<keyword evidence="6" id="KW-1185">Reference proteome</keyword>
<dbReference type="STRING" id="177437.HRM2_03210"/>
<accession>C0QGG8</accession>
<dbReference type="InterPro" id="IPR036188">
    <property type="entry name" value="FAD/NAD-bd_sf"/>
</dbReference>
<keyword evidence="3 5" id="KW-0560">Oxidoreductase</keyword>
<dbReference type="GO" id="GO:0004368">
    <property type="term" value="F:glycerol-3-phosphate dehydrogenase (quinone) activity"/>
    <property type="evidence" value="ECO:0007669"/>
    <property type="project" value="UniProtKB-EC"/>
</dbReference>
<evidence type="ECO:0000313" key="6">
    <source>
        <dbReference type="Proteomes" id="UP000000442"/>
    </source>
</evidence>
<dbReference type="NCBIfam" id="TIGR03378">
    <property type="entry name" value="glycerol3P_GlpB"/>
    <property type="match status" value="1"/>
</dbReference>
<dbReference type="SUPFAM" id="SSF51905">
    <property type="entry name" value="FAD/NAD(P)-binding domain"/>
    <property type="match status" value="1"/>
</dbReference>
<organism evidence="5 6">
    <name type="scientific">Desulforapulum autotrophicum (strain ATCC 43914 / DSM 3382 / VKM B-1955 / HRM2)</name>
    <name type="common">Desulfobacterium autotrophicum</name>
    <dbReference type="NCBI Taxonomy" id="177437"/>
    <lineage>
        <taxon>Bacteria</taxon>
        <taxon>Pseudomonadati</taxon>
        <taxon>Thermodesulfobacteriota</taxon>
        <taxon>Desulfobacteria</taxon>
        <taxon>Desulfobacterales</taxon>
        <taxon>Desulfobacteraceae</taxon>
        <taxon>Desulforapulum</taxon>
    </lineage>
</organism>
<dbReference type="Gene3D" id="3.50.50.60">
    <property type="entry name" value="FAD/NAD(P)-binding domain"/>
    <property type="match status" value="2"/>
</dbReference>
<dbReference type="Proteomes" id="UP000000442">
    <property type="component" value="Chromosome"/>
</dbReference>
<dbReference type="GO" id="GO:0009331">
    <property type="term" value="C:glycerol-3-phosphate dehydrogenase (FAD) complex"/>
    <property type="evidence" value="ECO:0007669"/>
    <property type="project" value="InterPro"/>
</dbReference>
<reference evidence="5 6" key="1">
    <citation type="journal article" date="2009" name="Environ. Microbiol.">
        <title>Genome sequence of Desulfobacterium autotrophicum HRM2, a marine sulfate reducer oxidizing organic carbon completely to carbon dioxide.</title>
        <authorList>
            <person name="Strittmatter A.W."/>
            <person name="Liesegang H."/>
            <person name="Rabus R."/>
            <person name="Decker I."/>
            <person name="Amann J."/>
            <person name="Andres S."/>
            <person name="Henne A."/>
            <person name="Fricke W.F."/>
            <person name="Martinez-Arias R."/>
            <person name="Bartels D."/>
            <person name="Goesmann A."/>
            <person name="Krause L."/>
            <person name="Puehler A."/>
            <person name="Klenk H.P."/>
            <person name="Richter M."/>
            <person name="Schuler M."/>
            <person name="Gloeckner F.O."/>
            <person name="Meyerdierks A."/>
            <person name="Gottschalk G."/>
            <person name="Amann R."/>
        </authorList>
    </citation>
    <scope>NUCLEOTIDE SEQUENCE [LARGE SCALE GENOMIC DNA]</scope>
    <source>
        <strain evidence="6">ATCC 43914 / DSM 3382 / HRM2</strain>
    </source>
</reference>
<dbReference type="HOGENOM" id="CLU_047793_0_0_7"/>
<dbReference type="eggNOG" id="COG3075">
    <property type="taxonomic scope" value="Bacteria"/>
</dbReference>
<dbReference type="PIRSF" id="PIRSF000141">
    <property type="entry name" value="Anaerobic_G3P_dh"/>
    <property type="match status" value="1"/>
</dbReference>
<dbReference type="OrthoDB" id="140595at2"/>
<dbReference type="KEGG" id="dat:HRM2_03210"/>
<evidence type="ECO:0000256" key="1">
    <source>
        <dbReference type="ARBA" id="ARBA00022630"/>
    </source>
</evidence>
<dbReference type="NCBIfam" id="NF003725">
    <property type="entry name" value="PRK05329.2-4"/>
    <property type="match status" value="1"/>
</dbReference>
<evidence type="ECO:0000256" key="3">
    <source>
        <dbReference type="ARBA" id="ARBA00023002"/>
    </source>
</evidence>
<evidence type="ECO:0000259" key="4">
    <source>
        <dbReference type="Pfam" id="PF00890"/>
    </source>
</evidence>
<keyword evidence="1" id="KW-0285">Flavoprotein</keyword>
<name>C0QGG8_DESAH</name>
<keyword evidence="2" id="KW-0288">FMN</keyword>
<dbReference type="PRINTS" id="PR00368">
    <property type="entry name" value="FADPNR"/>
</dbReference>
<feature type="domain" description="FAD-dependent oxidoreductase 2 FAD-binding" evidence="4">
    <location>
        <begin position="10"/>
        <end position="408"/>
    </location>
</feature>
<proteinExistence type="predicted"/>
<evidence type="ECO:0000256" key="2">
    <source>
        <dbReference type="ARBA" id="ARBA00022643"/>
    </source>
</evidence>
<dbReference type="AlphaFoldDB" id="C0QGG8"/>
<evidence type="ECO:0000313" key="5">
    <source>
        <dbReference type="EMBL" id="ACN13443.1"/>
    </source>
</evidence>
<dbReference type="InterPro" id="IPR003953">
    <property type="entry name" value="FAD-dep_OxRdtase_2_FAD-bd"/>
</dbReference>
<dbReference type="Pfam" id="PF00890">
    <property type="entry name" value="FAD_binding_2"/>
    <property type="match status" value="1"/>
</dbReference>
<dbReference type="RefSeq" id="WP_012662692.1">
    <property type="nucleotide sequence ID" value="NC_012108.1"/>
</dbReference>
<gene>
    <name evidence="5" type="primary">glpB1</name>
    <name evidence="5" type="ordered locus">HRM2_03210</name>
</gene>
<dbReference type="EMBL" id="CP001087">
    <property type="protein sequence ID" value="ACN13443.1"/>
    <property type="molecule type" value="Genomic_DNA"/>
</dbReference>
<dbReference type="EC" id="1.1.5.3" evidence="5"/>
<protein>
    <submittedName>
        <fullName evidence="5">GlpB1</fullName>
        <ecNumber evidence="5">1.1.5.3</ecNumber>
    </submittedName>
</protein>
<sequence>MTEPRNMDCDLLVIGAGFAGMVAAARAAHLGLTTVLAGNSGGLILVSGLMDYLGVYPMDARGALEDPAQGLAWLQANDSAHPYGGSRHGQIVQYFGFLKAVLGKAGLAYHLSSGRNLPVLTALGTMKPSFMVPRTMEKGTRLLGEQKRLLVIDIKGLLGFSARQVAAKLKNRLAHVIPLSIELPGVNTSVPPLVLAQRFEDPRVQDAFVDQVIAFSDQADIAGMPAVCGINDSLGLQEKLEKRIGLDLFEIPGIPPSIPGLRLKNAFDRFLAQSGVTFLSNTMIKDPVFKGKKFTCLGVTDSQNLPISARGVVLATGRFLGNGLHARRDRIVEPVFNLNVHQPVMRNLWHGTDFLSRQGHQINQAGVETDPGFRPLNSKAQPVLPHLYAAGSILAHNDWVRLKSGAGVSLVSACTAVDAFYRENTGAGS</sequence>
<dbReference type="InterPro" id="IPR009158">
    <property type="entry name" value="G3P_DH_GlpB_su"/>
</dbReference>